<dbReference type="SMART" id="SM01010">
    <property type="entry name" value="AMPKBI"/>
    <property type="match status" value="1"/>
</dbReference>
<feature type="domain" description="Association with the SNF1 complex (ASC)" evidence="3">
    <location>
        <begin position="136"/>
        <end position="217"/>
    </location>
</feature>
<evidence type="ECO:0000313" key="4">
    <source>
        <dbReference type="EMBL" id="KAK7299815.1"/>
    </source>
</evidence>
<evidence type="ECO:0000256" key="1">
    <source>
        <dbReference type="ARBA" id="ARBA00010926"/>
    </source>
</evidence>
<sequence length="220" mass="24975">MAVFKVPLVATQRPAVVVQPQLGALVQNGYVQSVIHQRLKRVRITWNHAARHVDIAGSWNNWETTEPLQRVGQNFVIVKTLPVGIYHYRFIVDGYVTHAPEFPSASDDSGYGYNILDLQDYIPEIRARLLSNIEDPPSPPSSYDNTFLNEDEFSKPPPELPPQLPVAIGHEPSSSSDTHLVLNHLYIHKTGRDQFVALRSTHKFQHKYVTTELYKSLGRE</sequence>
<dbReference type="GO" id="GO:0009507">
    <property type="term" value="C:chloroplast"/>
    <property type="evidence" value="ECO:0007669"/>
    <property type="project" value="UniProtKB-ARBA"/>
</dbReference>
<dbReference type="Pfam" id="PF16561">
    <property type="entry name" value="AMPK1_CBM"/>
    <property type="match status" value="1"/>
</dbReference>
<keyword evidence="5" id="KW-1185">Reference proteome</keyword>
<dbReference type="InterPro" id="IPR014756">
    <property type="entry name" value="Ig_E-set"/>
</dbReference>
<dbReference type="InterPro" id="IPR006828">
    <property type="entry name" value="ASC_dom"/>
</dbReference>
<feature type="region of interest" description="Disordered" evidence="2">
    <location>
        <begin position="133"/>
        <end position="172"/>
    </location>
</feature>
<dbReference type="InterPro" id="IPR032640">
    <property type="entry name" value="AMPK1_CBM"/>
</dbReference>
<dbReference type="Pfam" id="PF04739">
    <property type="entry name" value="AMPKBI"/>
    <property type="match status" value="1"/>
</dbReference>
<protein>
    <recommendedName>
        <fullName evidence="3">Association with the SNF1 complex (ASC) domain-containing protein</fullName>
    </recommendedName>
</protein>
<dbReference type="Gene3D" id="2.60.40.10">
    <property type="entry name" value="Immunoglobulins"/>
    <property type="match status" value="1"/>
</dbReference>
<dbReference type="PANTHER" id="PTHR46316:SF6">
    <property type="entry name" value="ASSOCIATION WITH THE SNF1 COMPLEX (ASC) DOMAIN-CONTAINING PROTEIN"/>
    <property type="match status" value="1"/>
</dbReference>
<comment type="caution">
    <text evidence="4">The sequence shown here is derived from an EMBL/GenBank/DDBJ whole genome shotgun (WGS) entry which is preliminary data.</text>
</comment>
<accession>A0AAN9JIF6</accession>
<evidence type="ECO:0000313" key="5">
    <source>
        <dbReference type="Proteomes" id="UP001359559"/>
    </source>
</evidence>
<gene>
    <name evidence="4" type="ORF">RJT34_10643</name>
</gene>
<dbReference type="InterPro" id="IPR013783">
    <property type="entry name" value="Ig-like_fold"/>
</dbReference>
<proteinExistence type="inferred from homology"/>
<name>A0AAN9JIF6_CLITE</name>
<dbReference type="SUPFAM" id="SSF160219">
    <property type="entry name" value="AMPKBI-like"/>
    <property type="match status" value="1"/>
</dbReference>
<feature type="compositionally biased region" description="Pro residues" evidence="2">
    <location>
        <begin position="155"/>
        <end position="164"/>
    </location>
</feature>
<dbReference type="AlphaFoldDB" id="A0AAN9JIF6"/>
<dbReference type="CDD" id="cd02859">
    <property type="entry name" value="E_set_AMPKbeta_like_N"/>
    <property type="match status" value="1"/>
</dbReference>
<dbReference type="EMBL" id="JAYKXN010000003">
    <property type="protein sequence ID" value="KAK7299815.1"/>
    <property type="molecule type" value="Genomic_DNA"/>
</dbReference>
<dbReference type="SUPFAM" id="SSF81296">
    <property type="entry name" value="E set domains"/>
    <property type="match status" value="1"/>
</dbReference>
<evidence type="ECO:0000256" key="2">
    <source>
        <dbReference type="SAM" id="MobiDB-lite"/>
    </source>
</evidence>
<reference evidence="4 5" key="1">
    <citation type="submission" date="2024-01" db="EMBL/GenBank/DDBJ databases">
        <title>The genomes of 5 underutilized Papilionoideae crops provide insights into root nodulation and disease resistance.</title>
        <authorList>
            <person name="Yuan L."/>
        </authorList>
    </citation>
    <scope>NUCLEOTIDE SEQUENCE [LARGE SCALE GENOMIC DNA]</scope>
    <source>
        <strain evidence="4">LY-2023</strain>
        <tissue evidence="4">Leaf</tissue>
    </source>
</reference>
<organism evidence="4 5">
    <name type="scientific">Clitoria ternatea</name>
    <name type="common">Butterfly pea</name>
    <dbReference type="NCBI Taxonomy" id="43366"/>
    <lineage>
        <taxon>Eukaryota</taxon>
        <taxon>Viridiplantae</taxon>
        <taxon>Streptophyta</taxon>
        <taxon>Embryophyta</taxon>
        <taxon>Tracheophyta</taxon>
        <taxon>Spermatophyta</taxon>
        <taxon>Magnoliopsida</taxon>
        <taxon>eudicotyledons</taxon>
        <taxon>Gunneridae</taxon>
        <taxon>Pentapetalae</taxon>
        <taxon>rosids</taxon>
        <taxon>fabids</taxon>
        <taxon>Fabales</taxon>
        <taxon>Fabaceae</taxon>
        <taxon>Papilionoideae</taxon>
        <taxon>50 kb inversion clade</taxon>
        <taxon>NPAAA clade</taxon>
        <taxon>indigoferoid/millettioid clade</taxon>
        <taxon>Phaseoleae</taxon>
        <taxon>Clitoria</taxon>
    </lineage>
</organism>
<dbReference type="Gene3D" id="6.20.250.60">
    <property type="match status" value="1"/>
</dbReference>
<dbReference type="Proteomes" id="UP001359559">
    <property type="component" value="Unassembled WGS sequence"/>
</dbReference>
<dbReference type="InterPro" id="IPR037256">
    <property type="entry name" value="ASC_dom_sf"/>
</dbReference>
<dbReference type="PANTHER" id="PTHR46316">
    <property type="entry name" value="SNF1-RELATED PROTEIN KINASE REGULATORY SUBUNIT BETA-1"/>
    <property type="match status" value="1"/>
</dbReference>
<dbReference type="InterPro" id="IPR043554">
    <property type="entry name" value="KINB"/>
</dbReference>
<comment type="similarity">
    <text evidence="1">Belongs to the 5'-AMP-activated protein kinase beta subunit family.</text>
</comment>
<evidence type="ECO:0000259" key="3">
    <source>
        <dbReference type="SMART" id="SM01010"/>
    </source>
</evidence>